<dbReference type="EMBL" id="CP029191">
    <property type="protein sequence ID" value="QES44717.1"/>
    <property type="molecule type" value="Genomic_DNA"/>
</dbReference>
<proteinExistence type="predicted"/>
<sequence>MANRVTDGATQMREDTDHPAYLSTIAEKKCKAHRPACNVPGDLASGDHLTAVCRTTGERVTNGQDENTVDDANPGLDESTVWYRLRAADGRSGYLSVVWLIPDHRDGLGLPDC</sequence>
<accession>A0A5P2CRT8</accession>
<dbReference type="Proteomes" id="UP000324015">
    <property type="component" value="Chromosome"/>
</dbReference>
<reference evidence="1 2" key="1">
    <citation type="submission" date="2018-05" db="EMBL/GenBank/DDBJ databases">
        <title>Streptomyces venezuelae.</title>
        <authorList>
            <person name="Kim W."/>
            <person name="Lee N."/>
            <person name="Cho B.-K."/>
        </authorList>
    </citation>
    <scope>NUCLEOTIDE SEQUENCE [LARGE SCALE GENOMIC DNA]</scope>
    <source>
        <strain evidence="1 2">ATCC 14585</strain>
    </source>
</reference>
<organism evidence="1 2">
    <name type="scientific">Streptomyces venezuelae</name>
    <dbReference type="NCBI Taxonomy" id="54571"/>
    <lineage>
        <taxon>Bacteria</taxon>
        <taxon>Bacillati</taxon>
        <taxon>Actinomycetota</taxon>
        <taxon>Actinomycetes</taxon>
        <taxon>Kitasatosporales</taxon>
        <taxon>Streptomycetaceae</taxon>
        <taxon>Streptomyces</taxon>
    </lineage>
</organism>
<evidence type="ECO:0000313" key="2">
    <source>
        <dbReference type="Proteomes" id="UP000324015"/>
    </source>
</evidence>
<name>A0A5P2CRT8_STRVZ</name>
<protein>
    <submittedName>
        <fullName evidence="1">Uncharacterized protein</fullName>
    </submittedName>
</protein>
<dbReference type="AlphaFoldDB" id="A0A5P2CRT8"/>
<evidence type="ECO:0000313" key="1">
    <source>
        <dbReference type="EMBL" id="QES44717.1"/>
    </source>
</evidence>
<gene>
    <name evidence="1" type="ORF">DEJ49_30325</name>
</gene>